<dbReference type="Proteomes" id="UP000198282">
    <property type="component" value="Unassembled WGS sequence"/>
</dbReference>
<dbReference type="AlphaFoldDB" id="A0A239A5N9"/>
<dbReference type="EMBL" id="FZOD01000001">
    <property type="protein sequence ID" value="SNR90947.1"/>
    <property type="molecule type" value="Genomic_DNA"/>
</dbReference>
<gene>
    <name evidence="4" type="ORF">SAMN05216276_1001147</name>
</gene>
<dbReference type="SUPFAM" id="SSF56317">
    <property type="entry name" value="Carbon-nitrogen hydrolase"/>
    <property type="match status" value="1"/>
</dbReference>
<evidence type="ECO:0000313" key="5">
    <source>
        <dbReference type="Proteomes" id="UP000198282"/>
    </source>
</evidence>
<evidence type="ECO:0000313" key="4">
    <source>
        <dbReference type="EMBL" id="SNR90947.1"/>
    </source>
</evidence>
<dbReference type="PANTHER" id="PTHR43674:SF2">
    <property type="entry name" value="BETA-UREIDOPROPIONASE"/>
    <property type="match status" value="1"/>
</dbReference>
<reference evidence="4 5" key="1">
    <citation type="submission" date="2017-06" db="EMBL/GenBank/DDBJ databases">
        <authorList>
            <person name="Kim H.J."/>
            <person name="Triplett B.A."/>
        </authorList>
    </citation>
    <scope>NUCLEOTIDE SEQUENCE [LARGE SCALE GENOMIC DNA]</scope>
    <source>
        <strain evidence="4 5">CGMCC 4.2132</strain>
    </source>
</reference>
<dbReference type="Pfam" id="PF00795">
    <property type="entry name" value="CN_hydrolase"/>
    <property type="match status" value="1"/>
</dbReference>
<evidence type="ECO:0000256" key="1">
    <source>
        <dbReference type="ARBA" id="ARBA00010613"/>
    </source>
</evidence>
<dbReference type="InterPro" id="IPR001110">
    <property type="entry name" value="UPF0012_CS"/>
</dbReference>
<dbReference type="InterPro" id="IPR003010">
    <property type="entry name" value="C-N_Hydrolase"/>
</dbReference>
<keyword evidence="2 4" id="KW-0378">Hydrolase</keyword>
<dbReference type="InterPro" id="IPR050345">
    <property type="entry name" value="Aliph_Amidase/BUP"/>
</dbReference>
<dbReference type="PANTHER" id="PTHR43674">
    <property type="entry name" value="NITRILASE C965.09-RELATED"/>
    <property type="match status" value="1"/>
</dbReference>
<name>A0A239A5N9_9ACTN</name>
<comment type="similarity">
    <text evidence="1">Belongs to the carbon-nitrogen hydrolase superfamily. NIT1/NIT2 family.</text>
</comment>
<proteinExistence type="inferred from homology"/>
<dbReference type="GO" id="GO:0050126">
    <property type="term" value="F:N-carbamoylputrescine amidase activity"/>
    <property type="evidence" value="ECO:0007669"/>
    <property type="project" value="TreeGrafter"/>
</dbReference>
<evidence type="ECO:0000256" key="2">
    <source>
        <dbReference type="ARBA" id="ARBA00022801"/>
    </source>
</evidence>
<accession>A0A239A5N9</accession>
<feature type="domain" description="CN hydrolase" evidence="3">
    <location>
        <begin position="10"/>
        <end position="254"/>
    </location>
</feature>
<sequence length="298" mass="32281">MSTMSQMPLTSVACCQITLAVGDPDGNRAAAQQAVERAAAAGARVVVLPELVNSGYVFRDREEAAGLAEPLDGPTVAGWIASARRHGLILVGGLCERDENGLVRNSAVLVDASGVRAVYRKTHLWDMERTVFTPGDELPPVVDTEVGRIGLLVCYDLEFPEWVRTVGLRGADLLCVPTNWPLSPRPTGERPAEVVRVQANASVNRMFVAACDRAGPERGVAWVGGSVITDADGFLLAGPLPDYDEGLVIAECRLGDARNKRISEHNDVHADRRPELYRSILEPAQSADRFLMERKHHA</sequence>
<organism evidence="4 5">
    <name type="scientific">Streptosporangium subroseum</name>
    <dbReference type="NCBI Taxonomy" id="106412"/>
    <lineage>
        <taxon>Bacteria</taxon>
        <taxon>Bacillati</taxon>
        <taxon>Actinomycetota</taxon>
        <taxon>Actinomycetes</taxon>
        <taxon>Streptosporangiales</taxon>
        <taxon>Streptosporangiaceae</taxon>
        <taxon>Streptosporangium</taxon>
    </lineage>
</organism>
<dbReference type="InterPro" id="IPR036526">
    <property type="entry name" value="C-N_Hydrolase_sf"/>
</dbReference>
<evidence type="ECO:0000259" key="3">
    <source>
        <dbReference type="PROSITE" id="PS50263"/>
    </source>
</evidence>
<dbReference type="GO" id="GO:0033388">
    <property type="term" value="P:putrescine biosynthetic process from arginine"/>
    <property type="evidence" value="ECO:0007669"/>
    <property type="project" value="TreeGrafter"/>
</dbReference>
<protein>
    <submittedName>
        <fullName evidence="4">Predicted amidohydrolase</fullName>
    </submittedName>
</protein>
<dbReference type="PROSITE" id="PS50263">
    <property type="entry name" value="CN_HYDROLASE"/>
    <property type="match status" value="1"/>
</dbReference>
<dbReference type="Gene3D" id="3.60.110.10">
    <property type="entry name" value="Carbon-nitrogen hydrolase"/>
    <property type="match status" value="1"/>
</dbReference>
<keyword evidence="5" id="KW-1185">Reference proteome</keyword>
<dbReference type="PROSITE" id="PS01227">
    <property type="entry name" value="UPF0012"/>
    <property type="match status" value="1"/>
</dbReference>